<accession>A0A8J5QHT6</accession>
<protein>
    <recommendedName>
        <fullName evidence="2">SCP domain-containing protein</fullName>
    </recommendedName>
</protein>
<feature type="domain" description="SCP" evidence="2">
    <location>
        <begin position="216"/>
        <end position="340"/>
    </location>
</feature>
<dbReference type="SMART" id="SM00198">
    <property type="entry name" value="SCP"/>
    <property type="match status" value="1"/>
</dbReference>
<evidence type="ECO:0000313" key="3">
    <source>
        <dbReference type="EMBL" id="KAG7662353.1"/>
    </source>
</evidence>
<dbReference type="AlphaFoldDB" id="A0A8J5QHT6"/>
<dbReference type="CDD" id="cd05384">
    <property type="entry name" value="CAP_PRY1-like"/>
    <property type="match status" value="1"/>
</dbReference>
<dbReference type="RefSeq" id="XP_049262586.1">
    <property type="nucleotide sequence ID" value="XM_049408050.1"/>
</dbReference>
<gene>
    <name evidence="3" type="ORF">J8A68_004124</name>
</gene>
<dbReference type="Proteomes" id="UP000694255">
    <property type="component" value="Unassembled WGS sequence"/>
</dbReference>
<feature type="compositionally biased region" description="Low complexity" evidence="1">
    <location>
        <begin position="153"/>
        <end position="170"/>
    </location>
</feature>
<evidence type="ECO:0000256" key="1">
    <source>
        <dbReference type="SAM" id="MobiDB-lite"/>
    </source>
</evidence>
<dbReference type="GeneID" id="73470924"/>
<sequence>MAPKETIIAAASLAFGEAVPVVITKTYTQNTIVTVAASYTQIQNIPAPSPTTVEISITAAPDPTAQSQNGGNYWNTDSLRDYYRSLFESLRKKYPEYFKDFTSNGDDKSKTVDTEAADWIVSQEEVKTLSEATVVQSPNPSPVSTSVATVVKSTTPKASPSSTSVVPKPTGATSKAVVPTTQSVPQKPTTTSIQPAATSTPAASDDSEFGNVRDLDFAKRILNITNEKRAIHGVPPLKWGADPYNFAQSYADQYVCGSGLKHSNSKFGENLAVGYPTPEAAVEAWYAENKDYNYAAGTPYSHFTQLVWKSTTHLGCAYKRCGDSSLYITCNYSPAGNVMGSFQQNVFPPVN</sequence>
<keyword evidence="4" id="KW-1185">Reference proteome</keyword>
<comment type="caution">
    <text evidence="3">The sequence shown here is derived from an EMBL/GenBank/DDBJ whole genome shotgun (WGS) entry which is preliminary data.</text>
</comment>
<evidence type="ECO:0000259" key="2">
    <source>
        <dbReference type="SMART" id="SM00198"/>
    </source>
</evidence>
<dbReference type="PANTHER" id="PTHR10334">
    <property type="entry name" value="CYSTEINE-RICH SECRETORY PROTEIN-RELATED"/>
    <property type="match status" value="1"/>
</dbReference>
<proteinExistence type="predicted"/>
<dbReference type="EMBL" id="JAGSYN010000180">
    <property type="protein sequence ID" value="KAG7662353.1"/>
    <property type="molecule type" value="Genomic_DNA"/>
</dbReference>
<name>A0A8J5QHT6_9ASCO</name>
<dbReference type="PROSITE" id="PS01010">
    <property type="entry name" value="CRISP_2"/>
    <property type="match status" value="1"/>
</dbReference>
<feature type="region of interest" description="Disordered" evidence="1">
    <location>
        <begin position="153"/>
        <end position="207"/>
    </location>
</feature>
<reference evidence="3 4" key="1">
    <citation type="journal article" date="2021" name="DNA Res.">
        <title>Genome analysis of Candida subhashii reveals its hybrid nature and dual mitochondrial genome conformations.</title>
        <authorList>
            <person name="Mixao V."/>
            <person name="Hegedusova E."/>
            <person name="Saus E."/>
            <person name="Pryszcz L.P."/>
            <person name="Cillingova A."/>
            <person name="Nosek J."/>
            <person name="Gabaldon T."/>
        </authorList>
    </citation>
    <scope>NUCLEOTIDE SEQUENCE [LARGE SCALE GENOMIC DNA]</scope>
    <source>
        <strain evidence="3 4">CBS 10753</strain>
    </source>
</reference>
<evidence type="ECO:0000313" key="4">
    <source>
        <dbReference type="Proteomes" id="UP000694255"/>
    </source>
</evidence>
<feature type="compositionally biased region" description="Low complexity" evidence="1">
    <location>
        <begin position="188"/>
        <end position="204"/>
    </location>
</feature>
<dbReference type="InterPro" id="IPR001283">
    <property type="entry name" value="CRISP-related"/>
</dbReference>
<dbReference type="InterPro" id="IPR014044">
    <property type="entry name" value="CAP_dom"/>
</dbReference>
<organism evidence="3 4">
    <name type="scientific">[Candida] subhashii</name>
    <dbReference type="NCBI Taxonomy" id="561895"/>
    <lineage>
        <taxon>Eukaryota</taxon>
        <taxon>Fungi</taxon>
        <taxon>Dikarya</taxon>
        <taxon>Ascomycota</taxon>
        <taxon>Saccharomycotina</taxon>
        <taxon>Pichiomycetes</taxon>
        <taxon>Debaryomycetaceae</taxon>
        <taxon>Spathaspora</taxon>
    </lineage>
</organism>
<dbReference type="OrthoDB" id="337038at2759"/>
<dbReference type="Pfam" id="PF00188">
    <property type="entry name" value="CAP"/>
    <property type="match status" value="1"/>
</dbReference>
<dbReference type="InterPro" id="IPR018244">
    <property type="entry name" value="Allrgn_V5/Tpx1_CS"/>
</dbReference>
<dbReference type="GO" id="GO:0005576">
    <property type="term" value="C:extracellular region"/>
    <property type="evidence" value="ECO:0007669"/>
    <property type="project" value="InterPro"/>
</dbReference>